<proteinExistence type="predicted"/>
<accession>A0ACB8Q4I9</accession>
<dbReference type="Proteomes" id="UP000814128">
    <property type="component" value="Unassembled WGS sequence"/>
</dbReference>
<comment type="caution">
    <text evidence="1">The sequence shown here is derived from an EMBL/GenBank/DDBJ whole genome shotgun (WGS) entry which is preliminary data.</text>
</comment>
<reference evidence="1" key="1">
    <citation type="submission" date="2021-02" db="EMBL/GenBank/DDBJ databases">
        <authorList>
            <consortium name="DOE Joint Genome Institute"/>
            <person name="Ahrendt S."/>
            <person name="Looney B.P."/>
            <person name="Miyauchi S."/>
            <person name="Morin E."/>
            <person name="Drula E."/>
            <person name="Courty P.E."/>
            <person name="Chicoki N."/>
            <person name="Fauchery L."/>
            <person name="Kohler A."/>
            <person name="Kuo A."/>
            <person name="Labutti K."/>
            <person name="Pangilinan J."/>
            <person name="Lipzen A."/>
            <person name="Riley R."/>
            <person name="Andreopoulos W."/>
            <person name="He G."/>
            <person name="Johnson J."/>
            <person name="Barry K.W."/>
            <person name="Grigoriev I.V."/>
            <person name="Nagy L."/>
            <person name="Hibbett D."/>
            <person name="Henrissat B."/>
            <person name="Matheny P.B."/>
            <person name="Labbe J."/>
            <person name="Martin F."/>
        </authorList>
    </citation>
    <scope>NUCLEOTIDE SEQUENCE</scope>
    <source>
        <strain evidence="1">EC-137</strain>
    </source>
</reference>
<protein>
    <submittedName>
        <fullName evidence="1">Uncharacterized protein</fullName>
    </submittedName>
</protein>
<organism evidence="1 2">
    <name type="scientific">Vararia minispora EC-137</name>
    <dbReference type="NCBI Taxonomy" id="1314806"/>
    <lineage>
        <taxon>Eukaryota</taxon>
        <taxon>Fungi</taxon>
        <taxon>Dikarya</taxon>
        <taxon>Basidiomycota</taxon>
        <taxon>Agaricomycotina</taxon>
        <taxon>Agaricomycetes</taxon>
        <taxon>Russulales</taxon>
        <taxon>Lachnocladiaceae</taxon>
        <taxon>Vararia</taxon>
    </lineage>
</organism>
<name>A0ACB8Q4I9_9AGAM</name>
<evidence type="ECO:0000313" key="1">
    <source>
        <dbReference type="EMBL" id="KAI0026686.1"/>
    </source>
</evidence>
<sequence>MSSTPPMPTATPNPVLLATQQEALALLVAYPDPTPLLVFLALALFPVTTVSPTSPSQAAPHDLIAPVLCYAAQGVTPVWECYAHFLDVSGFSRTPPTAELVQWQVADLKAQLGRTRELLAPGVLATVRAARSAALALAVSHVDLVLEDAQAMATLVDMDDWHAAHAVAPADPSPSPGPIDIDLWDVSDDILSAPFPLPTPTTLPTSAPAPPSEDAIMAKPEPAAKTPPAVPPLATPSVIAASSMPMLLPATLSSEVPHMSLPPVASVPSLAPASVVGTPIPCLVPALPPTASGAMVSMSDVVERVAVEALLAPSHATLPAPQQGMLPLPAPHTPSHPRSHPVVVVPRWTPSQSASQATPSPVPATLDTSTAIAALFNADAESEAGPAPQSDEGESEIDQLLDSDDTPSPAEIVVSHIGGPPAVGHRLRSAIHNLGLHLKLLPFMATTPLVP</sequence>
<dbReference type="EMBL" id="MU274285">
    <property type="protein sequence ID" value="KAI0026686.1"/>
    <property type="molecule type" value="Genomic_DNA"/>
</dbReference>
<keyword evidence="2" id="KW-1185">Reference proteome</keyword>
<evidence type="ECO:0000313" key="2">
    <source>
        <dbReference type="Proteomes" id="UP000814128"/>
    </source>
</evidence>
<gene>
    <name evidence="1" type="ORF">K488DRAFT_92093</name>
</gene>
<reference evidence="1" key="2">
    <citation type="journal article" date="2022" name="New Phytol.">
        <title>Evolutionary transition to the ectomycorrhizal habit in the genomes of a hyperdiverse lineage of mushroom-forming fungi.</title>
        <authorList>
            <person name="Looney B."/>
            <person name="Miyauchi S."/>
            <person name="Morin E."/>
            <person name="Drula E."/>
            <person name="Courty P.E."/>
            <person name="Kohler A."/>
            <person name="Kuo A."/>
            <person name="LaButti K."/>
            <person name="Pangilinan J."/>
            <person name="Lipzen A."/>
            <person name="Riley R."/>
            <person name="Andreopoulos W."/>
            <person name="He G."/>
            <person name="Johnson J."/>
            <person name="Nolan M."/>
            <person name="Tritt A."/>
            <person name="Barry K.W."/>
            <person name="Grigoriev I.V."/>
            <person name="Nagy L.G."/>
            <person name="Hibbett D."/>
            <person name="Henrissat B."/>
            <person name="Matheny P.B."/>
            <person name="Labbe J."/>
            <person name="Martin F.M."/>
        </authorList>
    </citation>
    <scope>NUCLEOTIDE SEQUENCE</scope>
    <source>
        <strain evidence="1">EC-137</strain>
    </source>
</reference>